<keyword evidence="4" id="KW-1185">Reference proteome</keyword>
<name>A0A433T314_ELYCH</name>
<feature type="compositionally biased region" description="Low complexity" evidence="1">
    <location>
        <begin position="30"/>
        <end position="54"/>
    </location>
</feature>
<feature type="region of interest" description="Disordered" evidence="1">
    <location>
        <begin position="294"/>
        <end position="313"/>
    </location>
</feature>
<keyword evidence="2" id="KW-1133">Transmembrane helix</keyword>
<dbReference type="Proteomes" id="UP000271974">
    <property type="component" value="Unassembled WGS sequence"/>
</dbReference>
<feature type="non-terminal residue" evidence="3">
    <location>
        <position position="1"/>
    </location>
</feature>
<accession>A0A433T314</accession>
<sequence>AKERQRCDGNSTGDHENFNQSSIVTERTTRTTTTTTTTTTATTTTTTNKPWQHTTTHRNKSFQCGEKGEICCENIRRVVPPSPQNDHYVGVILGANCSAVENDGIDLILVGNVTLHRLVYTEDSHGCVTMYHVLLIVVTSALQSDDLSCCWGLSQNFSRCSNSFPLESHTDGSFTKLVGTGKTSCELWTKAASQTRPNEDLNGRVLVCRRPTPRPAALNSSSLRAINAISGIVLVASVALVCIGMVVVLAAMPVGSKFWIHRKKVRGKRHLPRHLVRKKLPKPPKIYKLAQESEKNMGGKGDSEIRGTGKMSQSKSYITSKGTRFIPRKGTSFISGKGTMGIFIKRNLRIFDKDTMGMESISEREEEDYSSYPASMMRLQPFGEVVSRESSNASASFAGSSSNLY</sequence>
<evidence type="ECO:0000313" key="4">
    <source>
        <dbReference type="Proteomes" id="UP000271974"/>
    </source>
</evidence>
<protein>
    <submittedName>
        <fullName evidence="3">Uncharacterized protein</fullName>
    </submittedName>
</protein>
<reference evidence="3 4" key="1">
    <citation type="submission" date="2019-01" db="EMBL/GenBank/DDBJ databases">
        <title>A draft genome assembly of the solar-powered sea slug Elysia chlorotica.</title>
        <authorList>
            <person name="Cai H."/>
            <person name="Li Q."/>
            <person name="Fang X."/>
            <person name="Li J."/>
            <person name="Curtis N.E."/>
            <person name="Altenburger A."/>
            <person name="Shibata T."/>
            <person name="Feng M."/>
            <person name="Maeda T."/>
            <person name="Schwartz J.A."/>
            <person name="Shigenobu S."/>
            <person name="Lundholm N."/>
            <person name="Nishiyama T."/>
            <person name="Yang H."/>
            <person name="Hasebe M."/>
            <person name="Li S."/>
            <person name="Pierce S.K."/>
            <person name="Wang J."/>
        </authorList>
    </citation>
    <scope>NUCLEOTIDE SEQUENCE [LARGE SCALE GENOMIC DNA]</scope>
    <source>
        <strain evidence="3">EC2010</strain>
        <tissue evidence="3">Whole organism of an adult</tissue>
    </source>
</reference>
<keyword evidence="2" id="KW-0472">Membrane</keyword>
<proteinExistence type="predicted"/>
<comment type="caution">
    <text evidence="3">The sequence shown here is derived from an EMBL/GenBank/DDBJ whole genome shotgun (WGS) entry which is preliminary data.</text>
</comment>
<feature type="compositionally biased region" description="Basic and acidic residues" evidence="1">
    <location>
        <begin position="1"/>
        <end position="17"/>
    </location>
</feature>
<dbReference type="EMBL" id="RQTK01000703">
    <property type="protein sequence ID" value="RUS75890.1"/>
    <property type="molecule type" value="Genomic_DNA"/>
</dbReference>
<feature type="non-terminal residue" evidence="3">
    <location>
        <position position="405"/>
    </location>
</feature>
<evidence type="ECO:0000256" key="1">
    <source>
        <dbReference type="SAM" id="MobiDB-lite"/>
    </source>
</evidence>
<feature type="region of interest" description="Disordered" evidence="1">
    <location>
        <begin position="1"/>
        <end position="55"/>
    </location>
</feature>
<gene>
    <name evidence="3" type="ORF">EGW08_016349</name>
</gene>
<dbReference type="AlphaFoldDB" id="A0A433T314"/>
<evidence type="ECO:0000256" key="2">
    <source>
        <dbReference type="SAM" id="Phobius"/>
    </source>
</evidence>
<evidence type="ECO:0000313" key="3">
    <source>
        <dbReference type="EMBL" id="RUS75890.1"/>
    </source>
</evidence>
<organism evidence="3 4">
    <name type="scientific">Elysia chlorotica</name>
    <name type="common">Eastern emerald elysia</name>
    <name type="synonym">Sea slug</name>
    <dbReference type="NCBI Taxonomy" id="188477"/>
    <lineage>
        <taxon>Eukaryota</taxon>
        <taxon>Metazoa</taxon>
        <taxon>Spiralia</taxon>
        <taxon>Lophotrochozoa</taxon>
        <taxon>Mollusca</taxon>
        <taxon>Gastropoda</taxon>
        <taxon>Heterobranchia</taxon>
        <taxon>Euthyneura</taxon>
        <taxon>Panpulmonata</taxon>
        <taxon>Sacoglossa</taxon>
        <taxon>Placobranchoidea</taxon>
        <taxon>Plakobranchidae</taxon>
        <taxon>Elysia</taxon>
    </lineage>
</organism>
<keyword evidence="2" id="KW-0812">Transmembrane</keyword>
<feature type="transmembrane region" description="Helical" evidence="2">
    <location>
        <begin position="228"/>
        <end position="254"/>
    </location>
</feature>
<feature type="compositionally biased region" description="Basic and acidic residues" evidence="1">
    <location>
        <begin position="294"/>
        <end position="307"/>
    </location>
</feature>